<organism evidence="2 3">
    <name type="scientific">Actinomycetospora aeridis</name>
    <dbReference type="NCBI Taxonomy" id="3129231"/>
    <lineage>
        <taxon>Bacteria</taxon>
        <taxon>Bacillati</taxon>
        <taxon>Actinomycetota</taxon>
        <taxon>Actinomycetes</taxon>
        <taxon>Pseudonocardiales</taxon>
        <taxon>Pseudonocardiaceae</taxon>
        <taxon>Actinomycetospora</taxon>
    </lineage>
</organism>
<feature type="compositionally biased region" description="Basic residues" evidence="1">
    <location>
        <begin position="10"/>
        <end position="22"/>
    </location>
</feature>
<feature type="compositionally biased region" description="Acidic residues" evidence="1">
    <location>
        <begin position="36"/>
        <end position="47"/>
    </location>
</feature>
<reference evidence="2 3" key="1">
    <citation type="submission" date="2024-03" db="EMBL/GenBank/DDBJ databases">
        <title>Actinomycetospora sp. OC33-EN06, a novel actinomycete isolated from wild orchid (Aerides multiflora).</title>
        <authorList>
            <person name="Suriyachadkun C."/>
        </authorList>
    </citation>
    <scope>NUCLEOTIDE SEQUENCE [LARGE SCALE GENOMIC DNA]</scope>
    <source>
        <strain evidence="2 3">OC33-EN06</strain>
    </source>
</reference>
<dbReference type="RefSeq" id="WP_337718993.1">
    <property type="nucleotide sequence ID" value="NZ_JBBEGL010000017.1"/>
</dbReference>
<sequence length="199" mass="21427">MVKRRDGQKRAAKVAARRRRRTGATTGRQPQSPEQWDAEPADGADDDATDAMLATTSEALRGVVAATLEQRDADIARAWHARLVDADEHVRDEDDRSPGQWFADLAVTTRLLQVGRQADGGDLARRAVGWVAELGESAPAVERLGVALLDQPQDVAAVEPCIVELGDDYLPAMVWLLTGAVAVAGDGDVRWLDALDPGE</sequence>
<proteinExistence type="predicted"/>
<comment type="caution">
    <text evidence="2">The sequence shown here is derived from an EMBL/GenBank/DDBJ whole genome shotgun (WGS) entry which is preliminary data.</text>
</comment>
<keyword evidence="3" id="KW-1185">Reference proteome</keyword>
<accession>A0ABU8NEG2</accession>
<name>A0ABU8NEG2_9PSEU</name>
<dbReference type="EMBL" id="JBBEGL010000017">
    <property type="protein sequence ID" value="MEJ2890800.1"/>
    <property type="molecule type" value="Genomic_DNA"/>
</dbReference>
<feature type="region of interest" description="Disordered" evidence="1">
    <location>
        <begin position="1"/>
        <end position="47"/>
    </location>
</feature>
<evidence type="ECO:0000313" key="3">
    <source>
        <dbReference type="Proteomes" id="UP001370100"/>
    </source>
</evidence>
<dbReference type="Proteomes" id="UP001370100">
    <property type="component" value="Unassembled WGS sequence"/>
</dbReference>
<evidence type="ECO:0000313" key="2">
    <source>
        <dbReference type="EMBL" id="MEJ2890800.1"/>
    </source>
</evidence>
<protein>
    <submittedName>
        <fullName evidence="2">Uncharacterized protein</fullName>
    </submittedName>
</protein>
<evidence type="ECO:0000256" key="1">
    <source>
        <dbReference type="SAM" id="MobiDB-lite"/>
    </source>
</evidence>
<gene>
    <name evidence="2" type="ORF">WCD41_30375</name>
</gene>